<dbReference type="InterPro" id="IPR036390">
    <property type="entry name" value="WH_DNA-bd_sf"/>
</dbReference>
<dbReference type="PROSITE" id="PS50931">
    <property type="entry name" value="HTH_LYSR"/>
    <property type="match status" value="1"/>
</dbReference>
<keyword evidence="7" id="KW-1185">Reference proteome</keyword>
<keyword evidence="2" id="KW-0805">Transcription regulation</keyword>
<dbReference type="InterPro" id="IPR005119">
    <property type="entry name" value="LysR_subst-bd"/>
</dbReference>
<dbReference type="Proteomes" id="UP001500967">
    <property type="component" value="Unassembled WGS sequence"/>
</dbReference>
<name>A0ABN0UHB8_9ACTN</name>
<dbReference type="PANTHER" id="PTHR30419">
    <property type="entry name" value="HTH-TYPE TRANSCRIPTIONAL REGULATOR YBHD"/>
    <property type="match status" value="1"/>
</dbReference>
<dbReference type="InterPro" id="IPR036388">
    <property type="entry name" value="WH-like_DNA-bd_sf"/>
</dbReference>
<dbReference type="EMBL" id="BAAAGX010000016">
    <property type="protein sequence ID" value="GAA0250527.1"/>
    <property type="molecule type" value="Genomic_DNA"/>
</dbReference>
<comment type="caution">
    <text evidence="6">The sequence shown here is derived from an EMBL/GenBank/DDBJ whole genome shotgun (WGS) entry which is preliminary data.</text>
</comment>
<dbReference type="InterPro" id="IPR050950">
    <property type="entry name" value="HTH-type_LysR_regulators"/>
</dbReference>
<comment type="similarity">
    <text evidence="1">Belongs to the LysR transcriptional regulatory family.</text>
</comment>
<evidence type="ECO:0000259" key="5">
    <source>
        <dbReference type="PROSITE" id="PS50931"/>
    </source>
</evidence>
<dbReference type="Pfam" id="PF00126">
    <property type="entry name" value="HTH_1"/>
    <property type="match status" value="1"/>
</dbReference>
<evidence type="ECO:0000256" key="3">
    <source>
        <dbReference type="ARBA" id="ARBA00023125"/>
    </source>
</evidence>
<dbReference type="SUPFAM" id="SSF46785">
    <property type="entry name" value="Winged helix' DNA-binding domain"/>
    <property type="match status" value="1"/>
</dbReference>
<dbReference type="InterPro" id="IPR000847">
    <property type="entry name" value="LysR_HTH_N"/>
</dbReference>
<evidence type="ECO:0000313" key="6">
    <source>
        <dbReference type="EMBL" id="GAA0250527.1"/>
    </source>
</evidence>
<dbReference type="RefSeq" id="WP_344650340.1">
    <property type="nucleotide sequence ID" value="NZ_BAAAGX010000016.1"/>
</dbReference>
<gene>
    <name evidence="6" type="ORF">GCM10009539_39610</name>
</gene>
<dbReference type="CDD" id="cd05466">
    <property type="entry name" value="PBP2_LTTR_substrate"/>
    <property type="match status" value="1"/>
</dbReference>
<evidence type="ECO:0000256" key="1">
    <source>
        <dbReference type="ARBA" id="ARBA00009437"/>
    </source>
</evidence>
<keyword evidence="3" id="KW-0238">DNA-binding</keyword>
<sequence>MDRRQLEYFLAIVQTGGFTSAGRRLRVAQPSLSQAIRALERDLGTPLFDRLGRGVGLTAAGEALVRPAKQVLRDFATARASVESVLGLTGGRLDIVALTTLAVDPLAALIGRFRAAHERVDVRVTDPELDNAVTGMVLEGDCELGLAESPGGVEGLDHLRLRDQEFFAVLPPGSAIDPAHPIEVAELAGWALVSTPEGTAMRTLVDRELGRCGAAPRVAVETTHRAAIVPLVLAGAGATVLPPRLAEDAAGRGAVVVPTTPRLVHGAVMMWRSGQLSPAARAFVELARLDETALPPAGTAGPTRSP</sequence>
<evidence type="ECO:0000313" key="7">
    <source>
        <dbReference type="Proteomes" id="UP001500967"/>
    </source>
</evidence>
<feature type="domain" description="HTH lysR-type" evidence="5">
    <location>
        <begin position="1"/>
        <end position="58"/>
    </location>
</feature>
<dbReference type="Pfam" id="PF03466">
    <property type="entry name" value="LysR_substrate"/>
    <property type="match status" value="1"/>
</dbReference>
<protein>
    <submittedName>
        <fullName evidence="6">LysR substrate-binding domain-containing protein</fullName>
    </submittedName>
</protein>
<evidence type="ECO:0000256" key="2">
    <source>
        <dbReference type="ARBA" id="ARBA00023015"/>
    </source>
</evidence>
<dbReference type="PRINTS" id="PR00039">
    <property type="entry name" value="HTHLYSR"/>
</dbReference>
<keyword evidence="4" id="KW-0804">Transcription</keyword>
<dbReference type="Gene3D" id="3.40.190.290">
    <property type="match status" value="1"/>
</dbReference>
<accession>A0ABN0UHB8</accession>
<proteinExistence type="inferred from homology"/>
<organism evidence="6 7">
    <name type="scientific">Cryptosporangium japonicum</name>
    <dbReference type="NCBI Taxonomy" id="80872"/>
    <lineage>
        <taxon>Bacteria</taxon>
        <taxon>Bacillati</taxon>
        <taxon>Actinomycetota</taxon>
        <taxon>Actinomycetes</taxon>
        <taxon>Cryptosporangiales</taxon>
        <taxon>Cryptosporangiaceae</taxon>
        <taxon>Cryptosporangium</taxon>
    </lineage>
</organism>
<dbReference type="Gene3D" id="1.10.10.10">
    <property type="entry name" value="Winged helix-like DNA-binding domain superfamily/Winged helix DNA-binding domain"/>
    <property type="match status" value="1"/>
</dbReference>
<evidence type="ECO:0000256" key="4">
    <source>
        <dbReference type="ARBA" id="ARBA00023163"/>
    </source>
</evidence>
<dbReference type="SUPFAM" id="SSF53850">
    <property type="entry name" value="Periplasmic binding protein-like II"/>
    <property type="match status" value="1"/>
</dbReference>
<reference evidence="6 7" key="1">
    <citation type="journal article" date="2019" name="Int. J. Syst. Evol. Microbiol.">
        <title>The Global Catalogue of Microorganisms (GCM) 10K type strain sequencing project: providing services to taxonomists for standard genome sequencing and annotation.</title>
        <authorList>
            <consortium name="The Broad Institute Genomics Platform"/>
            <consortium name="The Broad Institute Genome Sequencing Center for Infectious Disease"/>
            <person name="Wu L."/>
            <person name="Ma J."/>
        </authorList>
    </citation>
    <scope>NUCLEOTIDE SEQUENCE [LARGE SCALE GENOMIC DNA]</scope>
    <source>
        <strain evidence="6 7">JCM 10425</strain>
    </source>
</reference>